<keyword evidence="9" id="KW-1185">Reference proteome</keyword>
<evidence type="ECO:0000256" key="1">
    <source>
        <dbReference type="ARBA" id="ARBA00004370"/>
    </source>
</evidence>
<comment type="subcellular location">
    <subcellularLocation>
        <location evidence="1">Membrane</location>
    </subcellularLocation>
</comment>
<organism evidence="8 9">
    <name type="scientific">Devosia ureilytica</name>
    <dbReference type="NCBI Taxonomy" id="2952754"/>
    <lineage>
        <taxon>Bacteria</taxon>
        <taxon>Pseudomonadati</taxon>
        <taxon>Pseudomonadota</taxon>
        <taxon>Alphaproteobacteria</taxon>
        <taxon>Hyphomicrobiales</taxon>
        <taxon>Devosiaceae</taxon>
        <taxon>Devosia</taxon>
    </lineage>
</organism>
<dbReference type="PANTHER" id="PTHR12219">
    <property type="entry name" value="NADH-UBIQUINONE OXIDOREDUCTASE"/>
    <property type="match status" value="1"/>
</dbReference>
<keyword evidence="3" id="KW-0679">Respiratory chain</keyword>
<proteinExistence type="predicted"/>
<sequence>MTARIYRPARNAMQSGKGKSKQWVLVHEATTPRSIDPLMGYTSSSDMNQQVRLSFETQEEAEAYAQRNGIPYSVQPAHEPTPKRVSYPDNFRSDRKTPWTH</sequence>
<reference evidence="8" key="1">
    <citation type="submission" date="2022-06" db="EMBL/GenBank/DDBJ databases">
        <title>Devosia sp. XJ19-45 genome assembly.</title>
        <authorList>
            <person name="Li B."/>
            <person name="Cai M."/>
            <person name="Nie G."/>
            <person name="Li W."/>
        </authorList>
    </citation>
    <scope>NUCLEOTIDE SEQUENCE</scope>
    <source>
        <strain evidence="8">XJ19-45</strain>
    </source>
</reference>
<dbReference type="EMBL" id="JAMWDU010000001">
    <property type="protein sequence ID" value="MCP8885677.1"/>
    <property type="molecule type" value="Genomic_DNA"/>
</dbReference>
<feature type="region of interest" description="Disordered" evidence="7">
    <location>
        <begin position="66"/>
        <end position="101"/>
    </location>
</feature>
<protein>
    <submittedName>
        <fullName evidence="8">ETC complex I subunit</fullName>
    </submittedName>
</protein>
<name>A0A9Q4AL87_9HYPH</name>
<comment type="caution">
    <text evidence="8">The sequence shown here is derived from an EMBL/GenBank/DDBJ whole genome shotgun (WGS) entry which is preliminary data.</text>
</comment>
<keyword evidence="4" id="KW-0809">Transit peptide</keyword>
<evidence type="ECO:0000256" key="3">
    <source>
        <dbReference type="ARBA" id="ARBA00022660"/>
    </source>
</evidence>
<dbReference type="RefSeq" id="WP_254673108.1">
    <property type="nucleotide sequence ID" value="NZ_JAMWDU010000001.1"/>
</dbReference>
<dbReference type="GO" id="GO:0016020">
    <property type="term" value="C:membrane"/>
    <property type="evidence" value="ECO:0007669"/>
    <property type="project" value="UniProtKB-SubCell"/>
</dbReference>
<keyword evidence="6" id="KW-0472">Membrane</keyword>
<keyword evidence="2" id="KW-0813">Transport</keyword>
<dbReference type="AlphaFoldDB" id="A0A9Q4AL87"/>
<dbReference type="Gene3D" id="3.30.160.190">
    <property type="entry name" value="atu1810 like domain"/>
    <property type="match status" value="1"/>
</dbReference>
<dbReference type="GO" id="GO:0022900">
    <property type="term" value="P:electron transport chain"/>
    <property type="evidence" value="ECO:0007669"/>
    <property type="project" value="InterPro"/>
</dbReference>
<dbReference type="Proteomes" id="UP001060275">
    <property type="component" value="Unassembled WGS sequence"/>
</dbReference>
<dbReference type="Pfam" id="PF04800">
    <property type="entry name" value="NDUS4"/>
    <property type="match status" value="1"/>
</dbReference>
<evidence type="ECO:0000256" key="2">
    <source>
        <dbReference type="ARBA" id="ARBA00022448"/>
    </source>
</evidence>
<dbReference type="PANTHER" id="PTHR12219:SF8">
    <property type="entry name" value="NADH DEHYDROGENASE [UBIQUINONE] IRON-SULFUR PROTEIN 4, MITOCHONDRIAL"/>
    <property type="match status" value="1"/>
</dbReference>
<evidence type="ECO:0000313" key="8">
    <source>
        <dbReference type="EMBL" id="MCP8885677.1"/>
    </source>
</evidence>
<evidence type="ECO:0000313" key="9">
    <source>
        <dbReference type="Proteomes" id="UP001060275"/>
    </source>
</evidence>
<gene>
    <name evidence="8" type="ORF">NF348_00985</name>
</gene>
<evidence type="ECO:0000256" key="6">
    <source>
        <dbReference type="ARBA" id="ARBA00023136"/>
    </source>
</evidence>
<keyword evidence="5" id="KW-0249">Electron transport</keyword>
<evidence type="ECO:0000256" key="5">
    <source>
        <dbReference type="ARBA" id="ARBA00022982"/>
    </source>
</evidence>
<dbReference type="InterPro" id="IPR038532">
    <property type="entry name" value="NDUFS4-like_sf"/>
</dbReference>
<evidence type="ECO:0000256" key="7">
    <source>
        <dbReference type="SAM" id="MobiDB-lite"/>
    </source>
</evidence>
<accession>A0A9Q4AL87</accession>
<dbReference type="InterPro" id="IPR006885">
    <property type="entry name" value="NADH_UbQ_FeS_4_mit-like"/>
</dbReference>
<evidence type="ECO:0000256" key="4">
    <source>
        <dbReference type="ARBA" id="ARBA00022946"/>
    </source>
</evidence>
<feature type="region of interest" description="Disordered" evidence="7">
    <location>
        <begin position="1"/>
        <end position="23"/>
    </location>
</feature>
<feature type="compositionally biased region" description="Basic and acidic residues" evidence="7">
    <location>
        <begin position="91"/>
        <end position="101"/>
    </location>
</feature>